<evidence type="ECO:0000313" key="14">
    <source>
        <dbReference type="EMBL" id="ANJ70493.1"/>
    </source>
</evidence>
<keyword evidence="4 12" id="KW-0813">Transport</keyword>
<dbReference type="GO" id="GO:0015078">
    <property type="term" value="F:proton transmembrane transporter activity"/>
    <property type="evidence" value="ECO:0007669"/>
    <property type="project" value="InterPro"/>
</dbReference>
<keyword evidence="8 13" id="KW-1133">Transmembrane helix</keyword>
<sequence>MIPQMAPMSWLTLYILFLLLFFLFNFMNYYLFLVKNKNNEMKNINKHQFNWKW</sequence>
<organism evidence="14">
    <name type="scientific">Hygrobia hermanni</name>
    <dbReference type="NCBI Taxonomy" id="107881"/>
    <lineage>
        <taxon>Eukaryota</taxon>
        <taxon>Metazoa</taxon>
        <taxon>Ecdysozoa</taxon>
        <taxon>Arthropoda</taxon>
        <taxon>Hexapoda</taxon>
        <taxon>Insecta</taxon>
        <taxon>Pterygota</taxon>
        <taxon>Neoptera</taxon>
        <taxon>Endopterygota</taxon>
        <taxon>Coleoptera</taxon>
        <taxon>Adephaga</taxon>
        <taxon>Dytiscoidea</taxon>
        <taxon>Hygrobiidae</taxon>
        <taxon>Hygrobia</taxon>
    </lineage>
</organism>
<evidence type="ECO:0000256" key="1">
    <source>
        <dbReference type="ARBA" id="ARBA00004304"/>
    </source>
</evidence>
<dbReference type="CTD" id="4509"/>
<evidence type="ECO:0000256" key="4">
    <source>
        <dbReference type="ARBA" id="ARBA00022448"/>
    </source>
</evidence>
<comment type="similarity">
    <text evidence="2 12">Belongs to the ATPase protein 8 family.</text>
</comment>
<dbReference type="GO" id="GO:0045259">
    <property type="term" value="C:proton-transporting ATP synthase complex"/>
    <property type="evidence" value="ECO:0007669"/>
    <property type="project" value="UniProtKB-KW"/>
</dbReference>
<accession>A0A191ZRK3</accession>
<dbReference type="EMBL" id="KT876898">
    <property type="protein sequence ID" value="ANJ70493.1"/>
    <property type="molecule type" value="Genomic_DNA"/>
</dbReference>
<evidence type="ECO:0000256" key="2">
    <source>
        <dbReference type="ARBA" id="ARBA00008892"/>
    </source>
</evidence>
<keyword evidence="9 12" id="KW-0406">Ion transport</keyword>
<dbReference type="InterPro" id="IPR001421">
    <property type="entry name" value="ATP8_metazoa"/>
</dbReference>
<evidence type="ECO:0000256" key="7">
    <source>
        <dbReference type="ARBA" id="ARBA00022781"/>
    </source>
</evidence>
<evidence type="ECO:0000256" key="11">
    <source>
        <dbReference type="ARBA" id="ARBA00023136"/>
    </source>
</evidence>
<keyword evidence="11 13" id="KW-0472">Membrane</keyword>
<feature type="transmembrane region" description="Helical" evidence="13">
    <location>
        <begin position="12"/>
        <end position="32"/>
    </location>
</feature>
<gene>
    <name evidence="14" type="primary">atp8</name>
</gene>
<evidence type="ECO:0000256" key="13">
    <source>
        <dbReference type="SAM" id="Phobius"/>
    </source>
</evidence>
<dbReference type="AlphaFoldDB" id="A0A191ZRK3"/>
<comment type="subcellular location">
    <subcellularLocation>
        <location evidence="1 12">Mitochondrion membrane</location>
        <topology evidence="1 12">Single-pass membrane protein</topology>
    </subcellularLocation>
</comment>
<evidence type="ECO:0000256" key="3">
    <source>
        <dbReference type="ARBA" id="ARBA00011291"/>
    </source>
</evidence>
<keyword evidence="6 12" id="KW-0812">Transmembrane</keyword>
<dbReference type="GO" id="GO:0015986">
    <property type="term" value="P:proton motive force-driven ATP synthesis"/>
    <property type="evidence" value="ECO:0007669"/>
    <property type="project" value="InterPro"/>
</dbReference>
<reference evidence="14" key="1">
    <citation type="journal article" date="2016" name="Mol. Ecol. Resour.">
        <title>Lessons from genome skimming of arthropod-preserving ethanol.</title>
        <authorList>
            <person name="Linard B."/>
            <person name="Arribas P."/>
            <person name="Andujar C."/>
            <person name="Crampton-Platt A."/>
            <person name="Vogler A.P."/>
        </authorList>
    </citation>
    <scope>NUCLEOTIDE SEQUENCE</scope>
</reference>
<comment type="subunit">
    <text evidence="3">F-type ATPases have 2 components, CF(1) - the catalytic core - and CF(0) - the membrane proton channel.</text>
</comment>
<evidence type="ECO:0000256" key="12">
    <source>
        <dbReference type="RuleBase" id="RU003661"/>
    </source>
</evidence>
<dbReference type="RefSeq" id="YP_009266366.1">
    <property type="nucleotide sequence ID" value="NC_030593.1"/>
</dbReference>
<evidence type="ECO:0000256" key="8">
    <source>
        <dbReference type="ARBA" id="ARBA00022989"/>
    </source>
</evidence>
<proteinExistence type="inferred from homology"/>
<geneLocation type="mitochondrion" evidence="14"/>
<evidence type="ECO:0000256" key="5">
    <source>
        <dbReference type="ARBA" id="ARBA00022547"/>
    </source>
</evidence>
<dbReference type="Pfam" id="PF00895">
    <property type="entry name" value="ATP-synt_8"/>
    <property type="match status" value="1"/>
</dbReference>
<evidence type="ECO:0000256" key="10">
    <source>
        <dbReference type="ARBA" id="ARBA00023128"/>
    </source>
</evidence>
<keyword evidence="7 12" id="KW-0375">Hydrogen ion transport</keyword>
<keyword evidence="5 12" id="KW-0138">CF(0)</keyword>
<protein>
    <recommendedName>
        <fullName evidence="12">ATP synthase complex subunit 8</fullName>
    </recommendedName>
</protein>
<name>A0A191ZRK3_9COLE</name>
<evidence type="ECO:0000256" key="9">
    <source>
        <dbReference type="ARBA" id="ARBA00023065"/>
    </source>
</evidence>
<dbReference type="GeneID" id="28261452"/>
<dbReference type="GO" id="GO:0031966">
    <property type="term" value="C:mitochondrial membrane"/>
    <property type="evidence" value="ECO:0007669"/>
    <property type="project" value="UniProtKB-SubCell"/>
</dbReference>
<keyword evidence="10 12" id="KW-0496">Mitochondrion</keyword>
<evidence type="ECO:0000256" key="6">
    <source>
        <dbReference type="ARBA" id="ARBA00022692"/>
    </source>
</evidence>